<keyword evidence="2" id="KW-1185">Reference proteome</keyword>
<dbReference type="Gene3D" id="2.120.10.30">
    <property type="entry name" value="TolB, C-terminal domain"/>
    <property type="match status" value="1"/>
</dbReference>
<dbReference type="EMBL" id="FNRT01000002">
    <property type="protein sequence ID" value="SEC80861.1"/>
    <property type="molecule type" value="Genomic_DNA"/>
</dbReference>
<protein>
    <submittedName>
        <fullName evidence="1">WD40-like Beta Propeller Repeat</fullName>
    </submittedName>
</protein>
<dbReference type="SUPFAM" id="SSF82171">
    <property type="entry name" value="DPP6 N-terminal domain-like"/>
    <property type="match status" value="1"/>
</dbReference>
<dbReference type="InterPro" id="IPR011659">
    <property type="entry name" value="WD40"/>
</dbReference>
<gene>
    <name evidence="1" type="ORF">SAMN04489844_3031</name>
</gene>
<dbReference type="AlphaFoldDB" id="A0A1H4VK73"/>
<organism evidence="1 2">
    <name type="scientific">Nocardioides exalbidus</name>
    <dbReference type="NCBI Taxonomy" id="402596"/>
    <lineage>
        <taxon>Bacteria</taxon>
        <taxon>Bacillati</taxon>
        <taxon>Actinomycetota</taxon>
        <taxon>Actinomycetes</taxon>
        <taxon>Propionibacteriales</taxon>
        <taxon>Nocardioidaceae</taxon>
        <taxon>Nocardioides</taxon>
    </lineage>
</organism>
<evidence type="ECO:0000313" key="2">
    <source>
        <dbReference type="Proteomes" id="UP000198742"/>
    </source>
</evidence>
<proteinExistence type="predicted"/>
<reference evidence="2" key="1">
    <citation type="submission" date="2016-10" db="EMBL/GenBank/DDBJ databases">
        <authorList>
            <person name="Varghese N."/>
            <person name="Submissions S."/>
        </authorList>
    </citation>
    <scope>NUCLEOTIDE SEQUENCE [LARGE SCALE GENOMIC DNA]</scope>
    <source>
        <strain evidence="2">DSM 22017</strain>
    </source>
</reference>
<accession>A0A1H4VK73</accession>
<dbReference type="InterPro" id="IPR011042">
    <property type="entry name" value="6-blade_b-propeller_TolB-like"/>
</dbReference>
<dbReference type="Proteomes" id="UP000198742">
    <property type="component" value="Unassembled WGS sequence"/>
</dbReference>
<dbReference type="Pfam" id="PF07676">
    <property type="entry name" value="PD40"/>
    <property type="match status" value="1"/>
</dbReference>
<evidence type="ECO:0000313" key="1">
    <source>
        <dbReference type="EMBL" id="SEC80861.1"/>
    </source>
</evidence>
<name>A0A1H4VK73_9ACTN</name>
<sequence>MTSRLLRLAAAVLVYGGVALSLPERSDATRQEEPVRAATAPQADRVLWTESGRWTRNLHVRSSRVDGGGVRRVYDRLRGSTSALVPSPDGRQVAFVTCCRDVRPLLVVAPTTGGPALAPLADHPELEGVRGLGWSPDGQRLAFTALVAEGEDLVASLWTVRLDGSDLEHVLTVGDVLGEEPLGLTGETTAWTRAGIFYTQGDALRLARDGTSEVVMRRVHGVSTSMDGRWLVLQRQRGLVSQTWVARTDLSRARKVLQWDLDGSRWAYRGVVANRDGSRLLAQRQDVRAGGPHHWIAWDTTNGPRSHEVLPVPEDTSVVAWQ</sequence>